<name>A0A8J3BJB1_9ACTN</name>
<organism evidence="1 2">
    <name type="scientific">Pilimelia terevasa</name>
    <dbReference type="NCBI Taxonomy" id="53372"/>
    <lineage>
        <taxon>Bacteria</taxon>
        <taxon>Bacillati</taxon>
        <taxon>Actinomycetota</taxon>
        <taxon>Actinomycetes</taxon>
        <taxon>Micromonosporales</taxon>
        <taxon>Micromonosporaceae</taxon>
        <taxon>Pilimelia</taxon>
    </lineage>
</organism>
<protein>
    <submittedName>
        <fullName evidence="1">Uncharacterized protein</fullName>
    </submittedName>
</protein>
<dbReference type="Proteomes" id="UP000662200">
    <property type="component" value="Unassembled WGS sequence"/>
</dbReference>
<evidence type="ECO:0000313" key="1">
    <source>
        <dbReference type="EMBL" id="GGK25681.1"/>
    </source>
</evidence>
<evidence type="ECO:0000313" key="2">
    <source>
        <dbReference type="Proteomes" id="UP000662200"/>
    </source>
</evidence>
<gene>
    <name evidence="1" type="ORF">GCM10010124_17820</name>
</gene>
<dbReference type="EMBL" id="BMQC01000005">
    <property type="protein sequence ID" value="GGK25681.1"/>
    <property type="molecule type" value="Genomic_DNA"/>
</dbReference>
<dbReference type="AlphaFoldDB" id="A0A8J3BJB1"/>
<comment type="caution">
    <text evidence="1">The sequence shown here is derived from an EMBL/GenBank/DDBJ whole genome shotgun (WGS) entry which is preliminary data.</text>
</comment>
<dbReference type="RefSeq" id="WP_189113756.1">
    <property type="nucleotide sequence ID" value="NZ_BMQC01000005.1"/>
</dbReference>
<accession>A0A8J3BJB1</accession>
<reference evidence="1" key="1">
    <citation type="journal article" date="2014" name="Int. J. Syst. Evol. Microbiol.">
        <title>Complete genome sequence of Corynebacterium casei LMG S-19264T (=DSM 44701T), isolated from a smear-ripened cheese.</title>
        <authorList>
            <consortium name="US DOE Joint Genome Institute (JGI-PGF)"/>
            <person name="Walter F."/>
            <person name="Albersmeier A."/>
            <person name="Kalinowski J."/>
            <person name="Ruckert C."/>
        </authorList>
    </citation>
    <scope>NUCLEOTIDE SEQUENCE</scope>
    <source>
        <strain evidence="1">JCM 3091</strain>
    </source>
</reference>
<proteinExistence type="predicted"/>
<sequence length="167" mass="17316">MTDHGVRDQWGFSDGEWSLLVGLPEAVVTAASAVENDGSRRTQAESAAGHEVISAGRESASPLVNAVAVALLHRVGDPEAGEVPPTITPADPQVAAKDAVERARIARALLGDRVDEGERGAYLHWLVSVADAVIGATRTGGVLGLGGEQVTDAERRFRDTLAAACAD</sequence>
<reference evidence="1" key="2">
    <citation type="submission" date="2020-09" db="EMBL/GenBank/DDBJ databases">
        <authorList>
            <person name="Sun Q."/>
            <person name="Ohkuma M."/>
        </authorList>
    </citation>
    <scope>NUCLEOTIDE SEQUENCE</scope>
    <source>
        <strain evidence="1">JCM 3091</strain>
    </source>
</reference>
<keyword evidence="2" id="KW-1185">Reference proteome</keyword>